<evidence type="ECO:0000313" key="2">
    <source>
        <dbReference type="EMBL" id="KAE8244845.1"/>
    </source>
</evidence>
<dbReference type="Proteomes" id="UP000077684">
    <property type="component" value="Unassembled WGS sequence"/>
</dbReference>
<protein>
    <submittedName>
        <fullName evidence="2">Uncharacterized protein</fullName>
    </submittedName>
</protein>
<reference evidence="2" key="1">
    <citation type="submission" date="2016-04" db="EMBL/GenBank/DDBJ databases">
        <authorList>
            <person name="Nguyen H.D."/>
            <person name="Samba Siva P."/>
            <person name="Cullis J."/>
            <person name="Levesque C.A."/>
            <person name="Hambleton S."/>
        </authorList>
    </citation>
    <scope>NUCLEOTIDE SEQUENCE</scope>
    <source>
        <strain evidence="2">DAOMC 236426</strain>
    </source>
</reference>
<proteinExistence type="predicted"/>
<feature type="coiled-coil region" evidence="1">
    <location>
        <begin position="251"/>
        <end position="289"/>
    </location>
</feature>
<dbReference type="AlphaFoldDB" id="A0A8X7SVP2"/>
<reference evidence="2" key="2">
    <citation type="journal article" date="2019" name="IMA Fungus">
        <title>Genome sequencing and comparison of five Tilletia species to identify candidate genes for the detection of regulated species infecting wheat.</title>
        <authorList>
            <person name="Nguyen H.D.T."/>
            <person name="Sultana T."/>
            <person name="Kesanakurti P."/>
            <person name="Hambleton S."/>
        </authorList>
    </citation>
    <scope>NUCLEOTIDE SEQUENCE</scope>
    <source>
        <strain evidence="2">DAOMC 236426</strain>
    </source>
</reference>
<accession>A0A8X7SVP2</accession>
<gene>
    <name evidence="2" type="ORF">A4X06_0g5940</name>
</gene>
<evidence type="ECO:0000256" key="1">
    <source>
        <dbReference type="SAM" id="Coils"/>
    </source>
</evidence>
<sequence>MIPATGMAGLMFNPPSSSSPAPSGETADTVTDALFPLKNIYHQGFIARLLDRTGNSLPMRFCAYDHMGRIHAYIEAKEGEEFSVQIIDSLNARCTYSAALFLGLQFVSSQLSYPGGGGGALTIKDRPISETVAQTLMFSKPAVTDDEANSIRNPAEVAGLGMISIIVRKVLQTYPCVQLYPQDVLGPQKAVYERTKQLGAVQISAGPTINKPRTEQVGCIYDDTFPPTEFVFHCTTRIGLQLNGIIPVETAPTAKQKRTREEEELDAEEQRLQKELENLKKRRRVIAGDTDNAENARPDENAIRVKREKRAFDFSTGGTRENPLTAAFLNV</sequence>
<comment type="caution">
    <text evidence="2">The sequence shown here is derived from an EMBL/GenBank/DDBJ whole genome shotgun (WGS) entry which is preliminary data.</text>
</comment>
<organism evidence="2 3">
    <name type="scientific">Tilletia controversa</name>
    <name type="common">dwarf bunt fungus</name>
    <dbReference type="NCBI Taxonomy" id="13291"/>
    <lineage>
        <taxon>Eukaryota</taxon>
        <taxon>Fungi</taxon>
        <taxon>Dikarya</taxon>
        <taxon>Basidiomycota</taxon>
        <taxon>Ustilaginomycotina</taxon>
        <taxon>Exobasidiomycetes</taxon>
        <taxon>Tilletiales</taxon>
        <taxon>Tilletiaceae</taxon>
        <taxon>Tilletia</taxon>
    </lineage>
</organism>
<keyword evidence="1" id="KW-0175">Coiled coil</keyword>
<evidence type="ECO:0000313" key="3">
    <source>
        <dbReference type="Proteomes" id="UP000077684"/>
    </source>
</evidence>
<name>A0A8X7SVP2_9BASI</name>
<keyword evidence="3" id="KW-1185">Reference proteome</keyword>
<dbReference type="EMBL" id="LWDE02000790">
    <property type="protein sequence ID" value="KAE8244845.1"/>
    <property type="molecule type" value="Genomic_DNA"/>
</dbReference>